<dbReference type="Pfam" id="PF03221">
    <property type="entry name" value="HTH_Tnp_Tc5"/>
    <property type="match status" value="1"/>
</dbReference>
<sequence length="1099" mass="126821">MGPLKKYVERELGKKKDIITMEGKREMIEKHELGMRVTEIARFYKKSTSTICTILKKKKELRELDAAKGVTRLSKQRPRLLEEVEKLILVWINEKQLAGDTITQNLICEKAKALYAELGSKIPCTSIENEVHADFKASKGWFENFKRRSGIHSVTRHGEGASSDAKAAELVVTCVTSHSKFLTVMKQDFFGKDAEENLHYSRSEYNARHKPMKDRLTLPSDQIREICKMWETVQLSDTAKINGVSLFKSFNLNNADKNNLSIVKDKFNNYFSPKLNTTIERFKFNQMKQKEDESFNDFLTRIKLQIANCKYAVMSDELLKDRIVVGIINNEIRERLLSEADLNLEKATQICIACENATNQMKHVLSNSDKQVAVTKMNSKKWEDSKEPRKENITNQSHKIIENCRNCGRSHKINQCPAYQKRCNKCKKLNHFANLCRSQNTNSYKVRQIVGSPEPEMNQEFVIQSVENTNLTEDWYEEVKIKGKKVNMKLDTGAQCNVLPISLAGRLNLEIQRSPVKSLISFSGHRIPVEGQSLAMCMVKNMTAYIRFIISRDNTCPILGRQTCSNLGLVKRVNTCQAITQEYQELFEGIGCLKGYEYEAKFQTSDMNMQVRPPRPIPLSIKERAKKELEDTYLEENFEVLMTTPTNKSSYEELQTLTKEDQELQELKTLILYGWPNYKSAVPESCKKYWPYRDELSTNEDLIFKGSRVFIPLRWKAKILKLIHEGHQGTNSCLRRARDSIYWHGISQDIINTVENCRTCQANQRNKTKEPMIIKEIPSLPWEIVAADIFSIKGKNYLLITDNYSGFIDFKEMKTMNSAETIESLKKWFSVHGIPRLLETDNGPNFTSRDFKDFQKKWLFDHQTSSPLYPKSNGLAERAVQTAKNLIRKCLDSGQEVELALLNFYNTPRDGLPSPAQCLFSRRTRTLLPTSTHQLEPEIQKGHTQNLRNKREKQKTHHDKTAKTTRSFKEGEKIMLKQHHREWIPARVTQEVAPRSYKVQTPTGEYRRNSSFMRHTNLESPKQQRRRIPEIPKSTLPEGPGPSGDKEQAQVPEELNTSPRPFSGQEPRSDHQNAEHKNGTLPITTRSGRIIKPPKRFEE</sequence>
<reference evidence="7 8" key="1">
    <citation type="submission" date="2022-01" db="EMBL/GenBank/DDBJ databases">
        <title>A chromosomal length assembly of Cordylochernes scorpioides.</title>
        <authorList>
            <person name="Zeh D."/>
            <person name="Zeh J."/>
        </authorList>
    </citation>
    <scope>NUCLEOTIDE SEQUENCE [LARGE SCALE GENOMIC DNA]</scope>
    <source>
        <strain evidence="7">IN4F17</strain>
        <tissue evidence="7">Whole Body</tissue>
    </source>
</reference>
<evidence type="ECO:0000313" key="8">
    <source>
        <dbReference type="Proteomes" id="UP001235939"/>
    </source>
</evidence>
<feature type="compositionally biased region" description="Basic residues" evidence="4">
    <location>
        <begin position="948"/>
        <end position="958"/>
    </location>
</feature>
<dbReference type="InterPro" id="IPR009057">
    <property type="entry name" value="Homeodomain-like_sf"/>
</dbReference>
<comment type="subcellular location">
    <subcellularLocation>
        <location evidence="1">Nucleus</location>
    </subcellularLocation>
</comment>
<dbReference type="Gene3D" id="1.10.10.60">
    <property type="entry name" value="Homeodomain-like"/>
    <property type="match status" value="2"/>
</dbReference>
<feature type="domain" description="HTH CENPB-type" evidence="6">
    <location>
        <begin position="72"/>
        <end position="155"/>
    </location>
</feature>
<dbReference type="InterPro" id="IPR001584">
    <property type="entry name" value="Integrase_cat-core"/>
</dbReference>
<evidence type="ECO:0000259" key="5">
    <source>
        <dbReference type="PROSITE" id="PS50994"/>
    </source>
</evidence>
<dbReference type="Gene3D" id="1.10.340.70">
    <property type="match status" value="1"/>
</dbReference>
<feature type="domain" description="Integrase catalytic" evidence="5">
    <location>
        <begin position="777"/>
        <end position="945"/>
    </location>
</feature>
<evidence type="ECO:0000256" key="4">
    <source>
        <dbReference type="SAM" id="MobiDB-lite"/>
    </source>
</evidence>
<dbReference type="InterPro" id="IPR041588">
    <property type="entry name" value="Integrase_H2C2"/>
</dbReference>
<feature type="region of interest" description="Disordered" evidence="4">
    <location>
        <begin position="994"/>
        <end position="1099"/>
    </location>
</feature>
<dbReference type="Pfam" id="PF13650">
    <property type="entry name" value="Asp_protease_2"/>
    <property type="match status" value="1"/>
</dbReference>
<evidence type="ECO:0000256" key="1">
    <source>
        <dbReference type="ARBA" id="ARBA00004123"/>
    </source>
</evidence>
<dbReference type="EC" id="2.7.7.49" evidence="2"/>
<accession>A0ABY6K8V7</accession>
<dbReference type="CDD" id="cd05481">
    <property type="entry name" value="retropepsin_like_LTR_1"/>
    <property type="match status" value="1"/>
</dbReference>
<protein>
    <recommendedName>
        <fullName evidence="2">RNA-directed DNA polymerase</fullName>
        <ecNumber evidence="2">2.7.7.49</ecNumber>
    </recommendedName>
</protein>
<dbReference type="EMBL" id="CP092865">
    <property type="protein sequence ID" value="UYV65294.1"/>
    <property type="molecule type" value="Genomic_DNA"/>
</dbReference>
<proteinExistence type="predicted"/>
<dbReference type="SUPFAM" id="SSF53098">
    <property type="entry name" value="Ribonuclease H-like"/>
    <property type="match status" value="1"/>
</dbReference>
<feature type="region of interest" description="Disordered" evidence="4">
    <location>
        <begin position="940"/>
        <end position="965"/>
    </location>
</feature>
<dbReference type="InterPro" id="IPR050951">
    <property type="entry name" value="Retrovirus_Pol_polyprotein"/>
</dbReference>
<evidence type="ECO:0000256" key="2">
    <source>
        <dbReference type="ARBA" id="ARBA00012493"/>
    </source>
</evidence>
<dbReference type="Gene3D" id="2.40.70.10">
    <property type="entry name" value="Acid Proteases"/>
    <property type="match status" value="1"/>
</dbReference>
<dbReference type="SUPFAM" id="SSF46689">
    <property type="entry name" value="Homeodomain-like"/>
    <property type="match status" value="2"/>
</dbReference>
<gene>
    <name evidence="7" type="ORF">LAZ67_3003848</name>
</gene>
<name>A0ABY6K8V7_9ARAC</name>
<dbReference type="InterPro" id="IPR006600">
    <property type="entry name" value="HTH_CenpB_DNA-bd_dom"/>
</dbReference>
<dbReference type="Pfam" id="PF17921">
    <property type="entry name" value="Integrase_H2C2"/>
    <property type="match status" value="1"/>
</dbReference>
<dbReference type="InterPro" id="IPR012337">
    <property type="entry name" value="RNaseH-like_sf"/>
</dbReference>
<dbReference type="SUPFAM" id="SSF50630">
    <property type="entry name" value="Acid proteases"/>
    <property type="match status" value="1"/>
</dbReference>
<dbReference type="PANTHER" id="PTHR37984:SF7">
    <property type="entry name" value="INTEGRASE CATALYTIC DOMAIN-CONTAINING PROTEIN"/>
    <property type="match status" value="1"/>
</dbReference>
<feature type="compositionally biased region" description="Basic and acidic residues" evidence="4">
    <location>
        <begin position="1067"/>
        <end position="1078"/>
    </location>
</feature>
<dbReference type="InterPro" id="IPR036397">
    <property type="entry name" value="RNaseH_sf"/>
</dbReference>
<evidence type="ECO:0000259" key="6">
    <source>
        <dbReference type="PROSITE" id="PS51253"/>
    </source>
</evidence>
<dbReference type="Pfam" id="PF00665">
    <property type="entry name" value="rve"/>
    <property type="match status" value="1"/>
</dbReference>
<dbReference type="InterPro" id="IPR021109">
    <property type="entry name" value="Peptidase_aspartic_dom_sf"/>
</dbReference>
<dbReference type="PROSITE" id="PS51253">
    <property type="entry name" value="HTH_CENPB"/>
    <property type="match status" value="1"/>
</dbReference>
<evidence type="ECO:0000313" key="7">
    <source>
        <dbReference type="EMBL" id="UYV65294.1"/>
    </source>
</evidence>
<dbReference type="PANTHER" id="PTHR37984">
    <property type="entry name" value="PROTEIN CBG26694"/>
    <property type="match status" value="1"/>
</dbReference>
<keyword evidence="3" id="KW-0238">DNA-binding</keyword>
<organism evidence="7 8">
    <name type="scientific">Cordylochernes scorpioides</name>
    <dbReference type="NCBI Taxonomy" id="51811"/>
    <lineage>
        <taxon>Eukaryota</taxon>
        <taxon>Metazoa</taxon>
        <taxon>Ecdysozoa</taxon>
        <taxon>Arthropoda</taxon>
        <taxon>Chelicerata</taxon>
        <taxon>Arachnida</taxon>
        <taxon>Pseudoscorpiones</taxon>
        <taxon>Cheliferoidea</taxon>
        <taxon>Chernetidae</taxon>
        <taxon>Cordylochernes</taxon>
    </lineage>
</organism>
<keyword evidence="8" id="KW-1185">Reference proteome</keyword>
<dbReference type="Gene3D" id="3.30.420.10">
    <property type="entry name" value="Ribonuclease H-like superfamily/Ribonuclease H"/>
    <property type="match status" value="1"/>
</dbReference>
<dbReference type="SMART" id="SM00674">
    <property type="entry name" value="CENPB"/>
    <property type="match status" value="1"/>
</dbReference>
<feature type="compositionally biased region" description="Polar residues" evidence="4">
    <location>
        <begin position="998"/>
        <end position="1021"/>
    </location>
</feature>
<dbReference type="PROSITE" id="PS50994">
    <property type="entry name" value="INTEGRASE"/>
    <property type="match status" value="1"/>
</dbReference>
<dbReference type="Proteomes" id="UP001235939">
    <property type="component" value="Chromosome 03"/>
</dbReference>
<evidence type="ECO:0000256" key="3">
    <source>
        <dbReference type="ARBA" id="ARBA00023125"/>
    </source>
</evidence>